<dbReference type="Gene3D" id="3.40.50.10140">
    <property type="entry name" value="Toll/interleukin-1 receptor homology (TIR) domain"/>
    <property type="match status" value="1"/>
</dbReference>
<evidence type="ECO:0000259" key="3">
    <source>
        <dbReference type="PROSITE" id="PS50104"/>
    </source>
</evidence>
<evidence type="ECO:0000313" key="6">
    <source>
        <dbReference type="Proteomes" id="UP001165289"/>
    </source>
</evidence>
<gene>
    <name evidence="5" type="ORF">LOD99_2852</name>
</gene>
<feature type="transmembrane region" description="Helical" evidence="2">
    <location>
        <begin position="292"/>
        <end position="320"/>
    </location>
</feature>
<dbReference type="PROSITE" id="PS50835">
    <property type="entry name" value="IG_LIKE"/>
    <property type="match status" value="1"/>
</dbReference>
<feature type="domain" description="TIR" evidence="3">
    <location>
        <begin position="341"/>
        <end position="472"/>
    </location>
</feature>
<dbReference type="Gene3D" id="2.60.40.10">
    <property type="entry name" value="Immunoglobulins"/>
    <property type="match status" value="1"/>
</dbReference>
<dbReference type="EMBL" id="JAKMXF010000221">
    <property type="protein sequence ID" value="KAI6654974.1"/>
    <property type="molecule type" value="Genomic_DNA"/>
</dbReference>
<comment type="caution">
    <text evidence="5">The sequence shown here is derived from an EMBL/GenBank/DDBJ whole genome shotgun (WGS) entry which is preliminary data.</text>
</comment>
<feature type="domain" description="Ig-like" evidence="4">
    <location>
        <begin position="151"/>
        <end position="265"/>
    </location>
</feature>
<dbReference type="InterPro" id="IPR013783">
    <property type="entry name" value="Ig-like_fold"/>
</dbReference>
<evidence type="ECO:0000256" key="1">
    <source>
        <dbReference type="ARBA" id="ARBA00009752"/>
    </source>
</evidence>
<keyword evidence="2" id="KW-1133">Transmembrane helix</keyword>
<name>A0AAV7K137_9METZ</name>
<reference evidence="5 6" key="1">
    <citation type="journal article" date="2023" name="BMC Biol.">
        <title>The compact genome of the sponge Oopsacas minuta (Hexactinellida) is lacking key metazoan core genes.</title>
        <authorList>
            <person name="Santini S."/>
            <person name="Schenkelaars Q."/>
            <person name="Jourda C."/>
            <person name="Duchesne M."/>
            <person name="Belahbib H."/>
            <person name="Rocher C."/>
            <person name="Selva M."/>
            <person name="Riesgo A."/>
            <person name="Vervoort M."/>
            <person name="Leys S.P."/>
            <person name="Kodjabachian L."/>
            <person name="Le Bivic A."/>
            <person name="Borchiellini C."/>
            <person name="Claverie J.M."/>
            <person name="Renard E."/>
        </authorList>
    </citation>
    <scope>NUCLEOTIDE SEQUENCE [LARGE SCALE GENOMIC DNA]</scope>
    <source>
        <strain evidence="5">SPO-2</strain>
    </source>
</reference>
<dbReference type="InterPro" id="IPR035897">
    <property type="entry name" value="Toll_tir_struct_dom_sf"/>
</dbReference>
<comment type="similarity">
    <text evidence="1">Belongs to the interleukin-1 receptor family.</text>
</comment>
<dbReference type="SUPFAM" id="SSF52200">
    <property type="entry name" value="Toll/Interleukin receptor TIR domain"/>
    <property type="match status" value="1"/>
</dbReference>
<keyword evidence="2" id="KW-0472">Membrane</keyword>
<evidence type="ECO:0000313" key="5">
    <source>
        <dbReference type="EMBL" id="KAI6654974.1"/>
    </source>
</evidence>
<evidence type="ECO:0000259" key="4">
    <source>
        <dbReference type="PROSITE" id="PS50835"/>
    </source>
</evidence>
<accession>A0AAV7K137</accession>
<sequence>MSELDNNCHVFYSSNGTVSIINLKMQQPPTLFGVTIGTVTSPFNDDVFFLYCPLYGQPALSYNWSIPIAGAVWHLNITTLADYKDSNEFSSGFLSSVYMYANCPSAVQILYDVKIGFEGAFHCTGTNEFGSKTVLVTILTDSNVCVTQQNPIFSNSSNRIFQLESNRKVLAEEIGGNITVDCKFTPFSKDIILFWVRTGNLSKISNICTSTPDPYILTSDDKYTITDELVSENSNFPGTPNCTKSLSITIHEFHLSDEGAYSCVAVLCTTGFPPKVSSRDIEITGDRETRTLLIWLFSLISLPVLLIIISLVTAGILMYLNKVRLIRWYIAWKIEDPIGQFEYDAFICTPEEYDHQLVTEVTEVFEDLQNIRILWSEHDQCILAGRSHVENAVEIMEKCKKFIFIVDTKFVDCFFCKQLVELVVEKSSVKNWNIILPVKWYQHSIVPDELLVYRYVDREDNQDYLKEISSFMEGRNAARRNVAHGYELLDIRVDDRSRPLLNV</sequence>
<dbReference type="AlphaFoldDB" id="A0AAV7K137"/>
<keyword evidence="6" id="KW-1185">Reference proteome</keyword>
<keyword evidence="2" id="KW-0812">Transmembrane</keyword>
<dbReference type="InterPro" id="IPR007110">
    <property type="entry name" value="Ig-like_dom"/>
</dbReference>
<dbReference type="InterPro" id="IPR036179">
    <property type="entry name" value="Ig-like_dom_sf"/>
</dbReference>
<protein>
    <submittedName>
        <fullName evidence="5">Uncharacterized protein</fullName>
    </submittedName>
</protein>
<proteinExistence type="inferred from homology"/>
<dbReference type="SUPFAM" id="SSF48726">
    <property type="entry name" value="Immunoglobulin"/>
    <property type="match status" value="1"/>
</dbReference>
<dbReference type="Proteomes" id="UP001165289">
    <property type="component" value="Unassembled WGS sequence"/>
</dbReference>
<evidence type="ECO:0000256" key="2">
    <source>
        <dbReference type="SAM" id="Phobius"/>
    </source>
</evidence>
<dbReference type="InterPro" id="IPR000157">
    <property type="entry name" value="TIR_dom"/>
</dbReference>
<dbReference type="PROSITE" id="PS50104">
    <property type="entry name" value="TIR"/>
    <property type="match status" value="1"/>
</dbReference>
<dbReference type="GO" id="GO:0007165">
    <property type="term" value="P:signal transduction"/>
    <property type="evidence" value="ECO:0007669"/>
    <property type="project" value="InterPro"/>
</dbReference>
<organism evidence="5 6">
    <name type="scientific">Oopsacas minuta</name>
    <dbReference type="NCBI Taxonomy" id="111878"/>
    <lineage>
        <taxon>Eukaryota</taxon>
        <taxon>Metazoa</taxon>
        <taxon>Porifera</taxon>
        <taxon>Hexactinellida</taxon>
        <taxon>Hexasterophora</taxon>
        <taxon>Lyssacinosida</taxon>
        <taxon>Leucopsacidae</taxon>
        <taxon>Oopsacas</taxon>
    </lineage>
</organism>